<protein>
    <submittedName>
        <fullName evidence="1">Uncharacterized protein</fullName>
    </submittedName>
</protein>
<evidence type="ECO:0000313" key="1">
    <source>
        <dbReference type="EMBL" id="MEQ2207585.1"/>
    </source>
</evidence>
<keyword evidence="2" id="KW-1185">Reference proteome</keyword>
<dbReference type="EMBL" id="JAHRIN010045133">
    <property type="protein sequence ID" value="MEQ2207585.1"/>
    <property type="molecule type" value="Genomic_DNA"/>
</dbReference>
<name>A0ABV0RHF0_9TELE</name>
<proteinExistence type="predicted"/>
<evidence type="ECO:0000313" key="2">
    <source>
        <dbReference type="Proteomes" id="UP001434883"/>
    </source>
</evidence>
<gene>
    <name evidence="1" type="ORF">XENOCAPTIV_015089</name>
</gene>
<sequence>MAFYLASAVSTSPIAAISVSKYSFQQDHGINSSPGRARTRGRGEKESAIFVANVVPDNEWTMIVFSKSFCLLARCSSDTGLELPLWL</sequence>
<accession>A0ABV0RHF0</accession>
<dbReference type="Proteomes" id="UP001434883">
    <property type="component" value="Unassembled WGS sequence"/>
</dbReference>
<organism evidence="1 2">
    <name type="scientific">Xenoophorus captivus</name>
    <dbReference type="NCBI Taxonomy" id="1517983"/>
    <lineage>
        <taxon>Eukaryota</taxon>
        <taxon>Metazoa</taxon>
        <taxon>Chordata</taxon>
        <taxon>Craniata</taxon>
        <taxon>Vertebrata</taxon>
        <taxon>Euteleostomi</taxon>
        <taxon>Actinopterygii</taxon>
        <taxon>Neopterygii</taxon>
        <taxon>Teleostei</taxon>
        <taxon>Neoteleostei</taxon>
        <taxon>Acanthomorphata</taxon>
        <taxon>Ovalentaria</taxon>
        <taxon>Atherinomorphae</taxon>
        <taxon>Cyprinodontiformes</taxon>
        <taxon>Goodeidae</taxon>
        <taxon>Xenoophorus</taxon>
    </lineage>
</organism>
<reference evidence="1 2" key="1">
    <citation type="submission" date="2021-06" db="EMBL/GenBank/DDBJ databases">
        <authorList>
            <person name="Palmer J.M."/>
        </authorList>
    </citation>
    <scope>NUCLEOTIDE SEQUENCE [LARGE SCALE GENOMIC DNA]</scope>
    <source>
        <strain evidence="1 2">XC_2019</strain>
        <tissue evidence="1">Muscle</tissue>
    </source>
</reference>
<feature type="non-terminal residue" evidence="1">
    <location>
        <position position="87"/>
    </location>
</feature>
<comment type="caution">
    <text evidence="1">The sequence shown here is derived from an EMBL/GenBank/DDBJ whole genome shotgun (WGS) entry which is preliminary data.</text>
</comment>